<evidence type="ECO:0000313" key="10">
    <source>
        <dbReference type="Proteomes" id="UP001497472"/>
    </source>
</evidence>
<name>A0AAV1JWF2_9NEOP</name>
<comment type="caution">
    <text evidence="9">The sequence shown here is derived from an EMBL/GenBank/DDBJ whole genome shotgun (WGS) entry which is preliminary data.</text>
</comment>
<gene>
    <name evidence="9" type="ORF">LNINA_LOCUS12124</name>
</gene>
<keyword evidence="6" id="KW-0325">Glycoprotein</keyword>
<dbReference type="AlphaFoldDB" id="A0AAV1JWF2"/>
<protein>
    <recommendedName>
        <fullName evidence="8">Partial AB-hydrolase lipase domain-containing protein</fullName>
    </recommendedName>
</protein>
<feature type="signal peptide" evidence="7">
    <location>
        <begin position="1"/>
        <end position="16"/>
    </location>
</feature>
<keyword evidence="2 7" id="KW-0732">Signal</keyword>
<feature type="chain" id="PRO_5043550304" description="Partial AB-hydrolase lipase domain-containing protein" evidence="7">
    <location>
        <begin position="17"/>
        <end position="514"/>
    </location>
</feature>
<evidence type="ECO:0000256" key="1">
    <source>
        <dbReference type="ARBA" id="ARBA00010701"/>
    </source>
</evidence>
<evidence type="ECO:0000256" key="5">
    <source>
        <dbReference type="ARBA" id="ARBA00023098"/>
    </source>
</evidence>
<evidence type="ECO:0000313" key="9">
    <source>
        <dbReference type="EMBL" id="CAK1553107.1"/>
    </source>
</evidence>
<keyword evidence="4" id="KW-0442">Lipid degradation</keyword>
<dbReference type="GO" id="GO:0016042">
    <property type="term" value="P:lipid catabolic process"/>
    <property type="evidence" value="ECO:0007669"/>
    <property type="project" value="UniProtKB-KW"/>
</dbReference>
<keyword evidence="5" id="KW-0443">Lipid metabolism</keyword>
<keyword evidence="10" id="KW-1185">Reference proteome</keyword>
<keyword evidence="3" id="KW-0378">Hydrolase</keyword>
<dbReference type="Pfam" id="PF04083">
    <property type="entry name" value="Abhydro_lipase"/>
    <property type="match status" value="1"/>
</dbReference>
<evidence type="ECO:0000256" key="3">
    <source>
        <dbReference type="ARBA" id="ARBA00022801"/>
    </source>
</evidence>
<proteinExistence type="inferred from homology"/>
<organism evidence="9 10">
    <name type="scientific">Leptosia nina</name>
    <dbReference type="NCBI Taxonomy" id="320188"/>
    <lineage>
        <taxon>Eukaryota</taxon>
        <taxon>Metazoa</taxon>
        <taxon>Ecdysozoa</taxon>
        <taxon>Arthropoda</taxon>
        <taxon>Hexapoda</taxon>
        <taxon>Insecta</taxon>
        <taxon>Pterygota</taxon>
        <taxon>Neoptera</taxon>
        <taxon>Endopterygota</taxon>
        <taxon>Lepidoptera</taxon>
        <taxon>Glossata</taxon>
        <taxon>Ditrysia</taxon>
        <taxon>Papilionoidea</taxon>
        <taxon>Pieridae</taxon>
        <taxon>Pierinae</taxon>
        <taxon>Leptosia</taxon>
    </lineage>
</organism>
<dbReference type="SUPFAM" id="SSF53474">
    <property type="entry name" value="alpha/beta-Hydrolases"/>
    <property type="match status" value="1"/>
</dbReference>
<dbReference type="EMBL" id="CAVLEF010000203">
    <property type="protein sequence ID" value="CAK1553107.1"/>
    <property type="molecule type" value="Genomic_DNA"/>
</dbReference>
<dbReference type="PANTHER" id="PTHR11005">
    <property type="entry name" value="LYSOSOMAL ACID LIPASE-RELATED"/>
    <property type="match status" value="1"/>
</dbReference>
<sequence length="514" mass="59095">MRACLFLLALLGATSANLLRPDQFYPQLDLLFQPLDGADYQNIVRRPDSDERTNYDDYPVPASKEWTAPFFTKTIQRDTPKFGDAITWKRIQIAAGPKSPVNTKKDIERIFGDAYNTLQHITEEEKRNFHKVFEVSVHSDVEGAPHVHMNATDLLRNRNYNVEEHSVQTDDGYILTMFRVLPKQVTDEKRPVVFLMHGLLGSADDWLLMDKSLTYMLVDAGFEVWLGNARGSRYSRRHVSKHPALADFWKFSIDEIADHDLPVMIDYVLRTSKHEKLFYVGHSHGTTAFFALASTRPEYRNKIAMMHALAPMVYMTNARSPFIRMLAPNSPFYDSLRYQLGYGELKLNKELVHTIGGDMCQNEIGCKHICNNVNFVVTGMNPSNMDVDSVSVIMNRMPSGASTRQIKQYGQSMAAGELRKYDYGIDTNAQVYGTILPPRYNMTEVKVPVFLYHSDDDWMAHPADVERLRKELPDVRDFYRVPVEHFSHMDFQFSRRAPEVINERLVQSIKNSAF</sequence>
<evidence type="ECO:0000259" key="8">
    <source>
        <dbReference type="Pfam" id="PF04083"/>
    </source>
</evidence>
<evidence type="ECO:0000256" key="6">
    <source>
        <dbReference type="ARBA" id="ARBA00023180"/>
    </source>
</evidence>
<reference evidence="9 10" key="1">
    <citation type="submission" date="2023-11" db="EMBL/GenBank/DDBJ databases">
        <authorList>
            <person name="Okamura Y."/>
        </authorList>
    </citation>
    <scope>NUCLEOTIDE SEQUENCE [LARGE SCALE GENOMIC DNA]</scope>
</reference>
<dbReference type="Proteomes" id="UP001497472">
    <property type="component" value="Unassembled WGS sequence"/>
</dbReference>
<accession>A0AAV1JWF2</accession>
<dbReference type="InterPro" id="IPR006693">
    <property type="entry name" value="AB_hydrolase_lipase"/>
</dbReference>
<dbReference type="GO" id="GO:0016787">
    <property type="term" value="F:hydrolase activity"/>
    <property type="evidence" value="ECO:0007669"/>
    <property type="project" value="UniProtKB-KW"/>
</dbReference>
<evidence type="ECO:0000256" key="7">
    <source>
        <dbReference type="SAM" id="SignalP"/>
    </source>
</evidence>
<dbReference type="Gene3D" id="3.40.50.1820">
    <property type="entry name" value="alpha/beta hydrolase"/>
    <property type="match status" value="1"/>
</dbReference>
<feature type="domain" description="Partial AB-hydrolase lipase" evidence="8">
    <location>
        <begin position="152"/>
        <end position="209"/>
    </location>
</feature>
<evidence type="ECO:0000256" key="2">
    <source>
        <dbReference type="ARBA" id="ARBA00022729"/>
    </source>
</evidence>
<evidence type="ECO:0000256" key="4">
    <source>
        <dbReference type="ARBA" id="ARBA00022963"/>
    </source>
</evidence>
<dbReference type="InterPro" id="IPR029058">
    <property type="entry name" value="AB_hydrolase_fold"/>
</dbReference>
<dbReference type="FunFam" id="3.40.50.1820:FF:000057">
    <property type="entry name" value="Lipase"/>
    <property type="match status" value="1"/>
</dbReference>
<comment type="similarity">
    <text evidence="1">Belongs to the AB hydrolase superfamily. Lipase family.</text>
</comment>